<evidence type="ECO:0000313" key="3">
    <source>
        <dbReference type="EMBL" id="NEL53732.1"/>
    </source>
</evidence>
<dbReference type="PANTHER" id="PTHR43649">
    <property type="entry name" value="ARABINOSE-BINDING PROTEIN-RELATED"/>
    <property type="match status" value="1"/>
</dbReference>
<dbReference type="PANTHER" id="PTHR43649:SF29">
    <property type="entry name" value="OSMOPROTECTIVE COMPOUNDS-BINDING PROTEIN GGTB"/>
    <property type="match status" value="1"/>
</dbReference>
<comment type="similarity">
    <text evidence="1">Belongs to the bacterial solute-binding protein 1 family.</text>
</comment>
<dbReference type="InterPro" id="IPR050490">
    <property type="entry name" value="Bact_solute-bd_prot1"/>
</dbReference>
<dbReference type="AlphaFoldDB" id="A0A7K3WB96"/>
<dbReference type="SUPFAM" id="SSF53850">
    <property type="entry name" value="Periplasmic binding protein-like II"/>
    <property type="match status" value="1"/>
</dbReference>
<dbReference type="PROSITE" id="PS51257">
    <property type="entry name" value="PROKAR_LIPOPROTEIN"/>
    <property type="match status" value="1"/>
</dbReference>
<dbReference type="Proteomes" id="UP000470470">
    <property type="component" value="Unassembled WGS sequence"/>
</dbReference>
<dbReference type="Pfam" id="PF13416">
    <property type="entry name" value="SBP_bac_8"/>
    <property type="match status" value="1"/>
</dbReference>
<proteinExistence type="inferred from homology"/>
<protein>
    <submittedName>
        <fullName evidence="3">Carbohydrate ABC transporter substrate-binding protein</fullName>
    </submittedName>
</protein>
<dbReference type="RefSeq" id="WP_152728365.1">
    <property type="nucleotide sequence ID" value="NZ_JAABOZ010000002.1"/>
</dbReference>
<evidence type="ECO:0000256" key="1">
    <source>
        <dbReference type="ARBA" id="ARBA00008520"/>
    </source>
</evidence>
<dbReference type="EMBL" id="JAAGWK010000009">
    <property type="protein sequence ID" value="NEL53732.1"/>
    <property type="molecule type" value="Genomic_DNA"/>
</dbReference>
<dbReference type="InterPro" id="IPR006059">
    <property type="entry name" value="SBP"/>
</dbReference>
<organism evidence="3 4">
    <name type="scientific">Goekera deserti</name>
    <dbReference type="NCBI Taxonomy" id="2497753"/>
    <lineage>
        <taxon>Bacteria</taxon>
        <taxon>Bacillati</taxon>
        <taxon>Actinomycetota</taxon>
        <taxon>Actinomycetes</taxon>
        <taxon>Geodermatophilales</taxon>
        <taxon>Geodermatophilaceae</taxon>
        <taxon>Goekera</taxon>
    </lineage>
</organism>
<reference evidence="3 4" key="1">
    <citation type="submission" date="2020-02" db="EMBL/GenBank/DDBJ databases">
        <title>The whole genome sequence of CPCC 205119.</title>
        <authorList>
            <person name="Jiang Z."/>
        </authorList>
    </citation>
    <scope>NUCLEOTIDE SEQUENCE [LARGE SCALE GENOMIC DNA]</scope>
    <source>
        <strain evidence="3 4">CPCC 205119</strain>
    </source>
</reference>
<accession>A0A7K3WB96</accession>
<keyword evidence="4" id="KW-1185">Reference proteome</keyword>
<keyword evidence="2" id="KW-0813">Transport</keyword>
<gene>
    <name evidence="3" type="ORF">G1H19_06915</name>
</gene>
<evidence type="ECO:0000313" key="4">
    <source>
        <dbReference type="Proteomes" id="UP000470470"/>
    </source>
</evidence>
<sequence length="439" mass="46777">MRNRSTIGAAIAVGAVTLLTSGCLSSGGDGGGGSNNTSNEIELMYGFTGNQDQVFQSVMKEWAGQNDVTIQFSPTPDFNSLINTRVQGNQLPDIAIFPQPGILRTMAERGVLSDVSEAVDMDDLEANMLPGAIEAGQGEDGTQYGILMSSNIKSVVYYPKAGAEQAGLTTPPATFDDLLSLSKTVAATGTTPWCFGIENGPGTGWPATDWVENLMLINYGSDVYNQWVQHEIPFNDPRVLEVLNQMEELLLAPGETNGGREAIASNNFQTAGNPMFDTPPGCYMYRQGNFLTQQGFFPDAVVDTLDDTVGVFPMPGTSADSSPVLGGGDLAGLFSGDNESAQKTLAYMASVDFQNKMAKELTSYLAPRSDVDPANYPSDTSRNFATIQNEATDWAFDGSDQMPGAVGSGSFWKEMTAWIAGEIDAQTALDNIEASWPAS</sequence>
<comment type="caution">
    <text evidence="3">The sequence shown here is derived from an EMBL/GenBank/DDBJ whole genome shotgun (WGS) entry which is preliminary data.</text>
</comment>
<evidence type="ECO:0000256" key="2">
    <source>
        <dbReference type="ARBA" id="ARBA00022448"/>
    </source>
</evidence>
<dbReference type="Gene3D" id="3.40.190.10">
    <property type="entry name" value="Periplasmic binding protein-like II"/>
    <property type="match status" value="2"/>
</dbReference>
<name>A0A7K3WB96_9ACTN</name>